<evidence type="ECO:0000313" key="2">
    <source>
        <dbReference type="EMBL" id="CAG8434865.1"/>
    </source>
</evidence>
<dbReference type="EMBL" id="CAJVPK010000028">
    <property type="protein sequence ID" value="CAG8434865.1"/>
    <property type="molecule type" value="Genomic_DNA"/>
</dbReference>
<protein>
    <submittedName>
        <fullName evidence="2">761_t:CDS:1</fullName>
    </submittedName>
</protein>
<accession>A0A9N8V332</accession>
<gene>
    <name evidence="2" type="ORF">DEBURN_LOCUS779</name>
</gene>
<feature type="region of interest" description="Disordered" evidence="1">
    <location>
        <begin position="32"/>
        <end position="52"/>
    </location>
</feature>
<keyword evidence="3" id="KW-1185">Reference proteome</keyword>
<proteinExistence type="predicted"/>
<dbReference type="OrthoDB" id="2439721at2759"/>
<comment type="caution">
    <text evidence="2">The sequence shown here is derived from an EMBL/GenBank/DDBJ whole genome shotgun (WGS) entry which is preliminary data.</text>
</comment>
<evidence type="ECO:0000313" key="3">
    <source>
        <dbReference type="Proteomes" id="UP000789706"/>
    </source>
</evidence>
<dbReference type="AlphaFoldDB" id="A0A9N8V332"/>
<organism evidence="2 3">
    <name type="scientific">Diversispora eburnea</name>
    <dbReference type="NCBI Taxonomy" id="1213867"/>
    <lineage>
        <taxon>Eukaryota</taxon>
        <taxon>Fungi</taxon>
        <taxon>Fungi incertae sedis</taxon>
        <taxon>Mucoromycota</taxon>
        <taxon>Glomeromycotina</taxon>
        <taxon>Glomeromycetes</taxon>
        <taxon>Diversisporales</taxon>
        <taxon>Diversisporaceae</taxon>
        <taxon>Diversispora</taxon>
    </lineage>
</organism>
<reference evidence="2" key="1">
    <citation type="submission" date="2021-06" db="EMBL/GenBank/DDBJ databases">
        <authorList>
            <person name="Kallberg Y."/>
            <person name="Tangrot J."/>
            <person name="Rosling A."/>
        </authorList>
    </citation>
    <scope>NUCLEOTIDE SEQUENCE</scope>
    <source>
        <strain evidence="2">AZ414A</strain>
    </source>
</reference>
<sequence>MRSENIFHSKRGSIIFDITDVIVLRDGRVLTKPKSSSNEESNRLPAMATSDIGEEMQNLEDDEGDEEFPSLDDIQILVIHQWILPSEKSVKDIFAENMFQHAEVLKNKENIRTSIKLMNLQNVYRRESFCPLSRSSTYEKGRCDIRFLSSTGMDIGEWEFSARTTPAKAIGNRGRSARVNQNILNGMLRLDLTKEQLETTKVPFLQISGVYGQMLVEDLVNGYYVVFPGPTFELPIKLSHIKKLRTTLKIFKYVLVINNTLCELDHGYNPLNNNCEPSHYKSTFIHDPWWTPKKNISSQFIDAFKEMQSEKRMKYMIL</sequence>
<name>A0A9N8V332_9GLOM</name>
<dbReference type="Proteomes" id="UP000789706">
    <property type="component" value="Unassembled WGS sequence"/>
</dbReference>
<evidence type="ECO:0000256" key="1">
    <source>
        <dbReference type="SAM" id="MobiDB-lite"/>
    </source>
</evidence>